<dbReference type="SUPFAM" id="SSF75632">
    <property type="entry name" value="Cullin homology domain"/>
    <property type="match status" value="1"/>
</dbReference>
<dbReference type="GO" id="GO:0031625">
    <property type="term" value="F:ubiquitin protein ligase binding"/>
    <property type="evidence" value="ECO:0007669"/>
    <property type="project" value="InterPro"/>
</dbReference>
<evidence type="ECO:0000256" key="7">
    <source>
        <dbReference type="RuleBase" id="RU003829"/>
    </source>
</evidence>
<proteinExistence type="inferred from homology"/>
<dbReference type="InterPro" id="IPR036317">
    <property type="entry name" value="Cullin_homology_sf"/>
</dbReference>
<organism evidence="10">
    <name type="scientific">Eutreptiella gymnastica</name>
    <dbReference type="NCBI Taxonomy" id="73025"/>
    <lineage>
        <taxon>Eukaryota</taxon>
        <taxon>Discoba</taxon>
        <taxon>Euglenozoa</taxon>
        <taxon>Euglenida</taxon>
        <taxon>Spirocuta</taxon>
        <taxon>Euglenophyceae</taxon>
        <taxon>Eutreptiales</taxon>
        <taxon>Eutreptiaceae</taxon>
        <taxon>Eutreptiella</taxon>
    </lineage>
</organism>
<dbReference type="Pfam" id="PF10557">
    <property type="entry name" value="Cullin_Nedd8"/>
    <property type="match status" value="1"/>
</dbReference>
<accession>A0A7S4LD10</accession>
<dbReference type="InterPro" id="IPR036388">
    <property type="entry name" value="WH-like_DNA-bd_sf"/>
</dbReference>
<comment type="pathway">
    <text evidence="1">Protein modification; protein ubiquitination.</text>
</comment>
<dbReference type="SMART" id="SM00884">
    <property type="entry name" value="Cullin_Nedd8"/>
    <property type="match status" value="1"/>
</dbReference>
<gene>
    <name evidence="10" type="ORF">EGYM00163_LOCUS32495</name>
</gene>
<dbReference type="InterPro" id="IPR019559">
    <property type="entry name" value="Cullin_neddylation_domain"/>
</dbReference>
<evidence type="ECO:0000256" key="5">
    <source>
        <dbReference type="ARBA" id="ARBA00022843"/>
    </source>
</evidence>
<evidence type="ECO:0000256" key="8">
    <source>
        <dbReference type="SAM" id="MobiDB-lite"/>
    </source>
</evidence>
<protein>
    <recommendedName>
        <fullName evidence="9">Cullin family profile domain-containing protein</fullName>
    </recommendedName>
</protein>
<evidence type="ECO:0000256" key="1">
    <source>
        <dbReference type="ARBA" id="ARBA00004906"/>
    </source>
</evidence>
<dbReference type="SUPFAM" id="SSF46785">
    <property type="entry name" value="Winged helix' DNA-binding domain"/>
    <property type="match status" value="1"/>
</dbReference>
<comment type="similarity">
    <text evidence="2 6 7">Belongs to the cullin family.</text>
</comment>
<evidence type="ECO:0000259" key="9">
    <source>
        <dbReference type="PROSITE" id="PS50069"/>
    </source>
</evidence>
<evidence type="ECO:0000256" key="4">
    <source>
        <dbReference type="ARBA" id="ARBA00022786"/>
    </source>
</evidence>
<keyword evidence="3" id="KW-1017">Isopeptide bond</keyword>
<dbReference type="EMBL" id="HBJA01093615">
    <property type="protein sequence ID" value="CAE0821322.1"/>
    <property type="molecule type" value="Transcribed_RNA"/>
</dbReference>
<dbReference type="Gene3D" id="3.30.230.130">
    <property type="entry name" value="Cullin, Chain C, Domain 2"/>
    <property type="match status" value="1"/>
</dbReference>
<reference evidence="10" key="1">
    <citation type="submission" date="2021-01" db="EMBL/GenBank/DDBJ databases">
        <authorList>
            <person name="Corre E."/>
            <person name="Pelletier E."/>
            <person name="Niang G."/>
            <person name="Scheremetjew M."/>
            <person name="Finn R."/>
            <person name="Kale V."/>
            <person name="Holt S."/>
            <person name="Cochrane G."/>
            <person name="Meng A."/>
            <person name="Brown T."/>
            <person name="Cohen L."/>
        </authorList>
    </citation>
    <scope>NUCLEOTIDE SEQUENCE</scope>
    <source>
        <strain evidence="10">CCMP1594</strain>
    </source>
</reference>
<keyword evidence="5" id="KW-0832">Ubl conjugation</keyword>
<dbReference type="Gene3D" id="1.20.1310.10">
    <property type="entry name" value="Cullin Repeats"/>
    <property type="match status" value="2"/>
</dbReference>
<name>A0A7S4LD10_9EUGL</name>
<feature type="region of interest" description="Disordered" evidence="8">
    <location>
        <begin position="1"/>
        <end position="59"/>
    </location>
</feature>
<dbReference type="Gene3D" id="1.10.10.10">
    <property type="entry name" value="Winged helix-like DNA-binding domain superfamily/Winged helix DNA-binding domain"/>
    <property type="match status" value="1"/>
</dbReference>
<dbReference type="InterPro" id="IPR059120">
    <property type="entry name" value="Cullin-like_AB"/>
</dbReference>
<keyword evidence="4" id="KW-0833">Ubl conjugation pathway</keyword>
<dbReference type="Pfam" id="PF26557">
    <property type="entry name" value="Cullin_AB"/>
    <property type="match status" value="1"/>
</dbReference>
<evidence type="ECO:0000313" key="10">
    <source>
        <dbReference type="EMBL" id="CAE0821322.1"/>
    </source>
</evidence>
<dbReference type="SUPFAM" id="SSF74788">
    <property type="entry name" value="Cullin repeat-like"/>
    <property type="match status" value="1"/>
</dbReference>
<dbReference type="Pfam" id="PF00888">
    <property type="entry name" value="Cullin"/>
    <property type="match status" value="1"/>
</dbReference>
<dbReference type="FunFam" id="1.20.1310.10:FF:000004">
    <property type="entry name" value="Cullin 4B"/>
    <property type="match status" value="1"/>
</dbReference>
<feature type="domain" description="Cullin family profile" evidence="9">
    <location>
        <begin position="209"/>
        <end position="438"/>
    </location>
</feature>
<evidence type="ECO:0000256" key="2">
    <source>
        <dbReference type="ARBA" id="ARBA00006019"/>
    </source>
</evidence>
<dbReference type="GO" id="GO:0006511">
    <property type="term" value="P:ubiquitin-dependent protein catabolic process"/>
    <property type="evidence" value="ECO:0007669"/>
    <property type="project" value="InterPro"/>
</dbReference>
<dbReference type="SMART" id="SM00182">
    <property type="entry name" value="CULLIN"/>
    <property type="match status" value="1"/>
</dbReference>
<dbReference type="InterPro" id="IPR036390">
    <property type="entry name" value="WH_DNA-bd_sf"/>
</dbReference>
<feature type="compositionally biased region" description="Low complexity" evidence="8">
    <location>
        <begin position="8"/>
        <end position="20"/>
    </location>
</feature>
<dbReference type="AlphaFoldDB" id="A0A7S4LD10"/>
<dbReference type="PROSITE" id="PS50069">
    <property type="entry name" value="CULLIN_2"/>
    <property type="match status" value="1"/>
</dbReference>
<dbReference type="InterPro" id="IPR016158">
    <property type="entry name" value="Cullin_homology"/>
</dbReference>
<dbReference type="FunFam" id="1.20.1310.10:FF:000002">
    <property type="entry name" value="cullin-3 isoform X1"/>
    <property type="match status" value="1"/>
</dbReference>
<dbReference type="PANTHER" id="PTHR11932">
    <property type="entry name" value="CULLIN"/>
    <property type="match status" value="1"/>
</dbReference>
<evidence type="ECO:0000256" key="3">
    <source>
        <dbReference type="ARBA" id="ARBA00022499"/>
    </source>
</evidence>
<dbReference type="InterPro" id="IPR001373">
    <property type="entry name" value="Cullin_N"/>
</dbReference>
<evidence type="ECO:0000256" key="6">
    <source>
        <dbReference type="PROSITE-ProRule" id="PRU00330"/>
    </source>
</evidence>
<sequence length="563" mass="63759">MTSQGQGSAPSSPKSLQSSDEQSKKRSSEGLSDDDGPPRKQPRTDGGLQLGGSMTPSIEDSPQRLRWYLAQLERCLSGASDGVPRDPDEGTRTRAAQQYLSQAHVAKVLEKGFALLMEQDMLDDLARMYRLYRSVGAQDWLRSKFRDFVKKTGLSIVMDEGNNSTMVVNLLALKAKSDQIWEKAFLKDDAFGHTLKDSFESFINERRNKPAELLAKFLDSKLGPCSKKETVKDMEGLIDKVMAIFRFLSSKDVFEAFYQKDLAVRLLLGKSASLDDEQTVVSKIKAQCGPQFSATLERMLKDIDLSRDLLSAFRESEESRDGRMGDVDLNVLVLRTGTWPKIPLCDLQMPVRLSNHQDVFRSFYLRQYPSRRLTWLPSVANCVLRADFPKGRKELVASLYQTVILLLFNDADEIGYRHIRDHTGIDEADLKLTLHSLTTGNVRLLKKRPQGRNITEDAQFAYGFDFSHKGQRRIKIDTIQTVQVLEGLKRSDEKIAQDRGYALEAAIVRIMKEHKSLSDSDLLRKLLAIPVRSVDLTKRLESLIEKGYIARDKTNPLLYHYVA</sequence>
<dbReference type="InterPro" id="IPR045093">
    <property type="entry name" value="Cullin"/>
</dbReference>
<dbReference type="InterPro" id="IPR016159">
    <property type="entry name" value="Cullin_repeat-like_dom_sf"/>
</dbReference>